<evidence type="ECO:0000313" key="2">
    <source>
        <dbReference type="EMBL" id="VTO99002.1"/>
    </source>
</evidence>
<name>A0A653ENY2_9MYCO</name>
<gene>
    <name evidence="2" type="ORF">BIN_B_02791</name>
</gene>
<accession>A0A653ENY2</accession>
<dbReference type="AlphaFoldDB" id="A0A653ENY2"/>
<dbReference type="EMBL" id="LR589089">
    <property type="protein sequence ID" value="VTO99002.1"/>
    <property type="molecule type" value="Genomic_DNA"/>
</dbReference>
<organism evidence="2">
    <name type="scientific">Mycobacterium riyadhense</name>
    <dbReference type="NCBI Taxonomy" id="486698"/>
    <lineage>
        <taxon>Bacteria</taxon>
        <taxon>Bacillati</taxon>
        <taxon>Actinomycetota</taxon>
        <taxon>Actinomycetes</taxon>
        <taxon>Mycobacteriales</taxon>
        <taxon>Mycobacteriaceae</taxon>
        <taxon>Mycobacterium</taxon>
    </lineage>
</organism>
<proteinExistence type="predicted"/>
<evidence type="ECO:0000256" key="1">
    <source>
        <dbReference type="SAM" id="MobiDB-lite"/>
    </source>
</evidence>
<feature type="compositionally biased region" description="Basic and acidic residues" evidence="1">
    <location>
        <begin position="235"/>
        <end position="249"/>
    </location>
</feature>
<feature type="region of interest" description="Disordered" evidence="1">
    <location>
        <begin position="227"/>
        <end position="249"/>
    </location>
</feature>
<protein>
    <submittedName>
        <fullName evidence="2">Uncharacterized protein</fullName>
    </submittedName>
</protein>
<reference evidence="2" key="1">
    <citation type="submission" date="2019-05" db="EMBL/GenBank/DDBJ databases">
        <authorList>
            <person name="Naeem R."/>
            <person name="Antony C."/>
            <person name="Guan Q."/>
        </authorList>
    </citation>
    <scope>NUCLEOTIDE SEQUENCE</scope>
    <source>
        <strain evidence="2">2</strain>
    </source>
</reference>
<sequence>MARVTLGRPEFRQTFCRTNINSNGRLHAVRLASVSYHDDPVGYEQRLRAKLKPDIIRGTLAFAGLYQITHEMIKHAVLDKVREFYCLDVSLDGSCSMTQEEKEQYRVRVLSLAPNKFRASLLWLVNNEAITQVQADRLELIRSHRDDLVHELVKYVIDSDENPDVDLLVDALNTLKDLHRFWIDVELSTGGFFLPDGCDVGDVDVEEVMPLSLMILQQCLDAYLEDTTSGTPHAEGQEPHTKGDGVEGP</sequence>